<dbReference type="OrthoDB" id="5293851at2"/>
<feature type="coiled-coil region" evidence="1">
    <location>
        <begin position="278"/>
        <end position="305"/>
    </location>
</feature>
<dbReference type="Proteomes" id="UP000298050">
    <property type="component" value="Unassembled WGS sequence"/>
</dbReference>
<accession>A0A4Z0M5S5</accession>
<feature type="transmembrane region" description="Helical" evidence="2">
    <location>
        <begin position="88"/>
        <end position="105"/>
    </location>
</feature>
<protein>
    <submittedName>
        <fullName evidence="3">Uncharacterized protein</fullName>
    </submittedName>
</protein>
<dbReference type="AlphaFoldDB" id="A0A4Z0M5S5"/>
<name>A0A4Z0M5S5_9GAMM</name>
<feature type="transmembrane region" description="Helical" evidence="2">
    <location>
        <begin position="117"/>
        <end position="135"/>
    </location>
</feature>
<organism evidence="3 4">
    <name type="scientific">Mangrovimicrobium sediminis</name>
    <dbReference type="NCBI Taxonomy" id="2562682"/>
    <lineage>
        <taxon>Bacteria</taxon>
        <taxon>Pseudomonadati</taxon>
        <taxon>Pseudomonadota</taxon>
        <taxon>Gammaproteobacteria</taxon>
        <taxon>Cellvibrionales</taxon>
        <taxon>Halieaceae</taxon>
        <taxon>Mangrovimicrobium</taxon>
    </lineage>
</organism>
<evidence type="ECO:0000256" key="1">
    <source>
        <dbReference type="SAM" id="Coils"/>
    </source>
</evidence>
<dbReference type="RefSeq" id="WP_135441993.1">
    <property type="nucleotide sequence ID" value="NZ_SRLE01000005.1"/>
</dbReference>
<keyword evidence="2" id="KW-0472">Membrane</keyword>
<keyword evidence="2" id="KW-1133">Transmembrane helix</keyword>
<feature type="transmembrane region" description="Helical" evidence="2">
    <location>
        <begin position="147"/>
        <end position="168"/>
    </location>
</feature>
<feature type="coiled-coil region" evidence="1">
    <location>
        <begin position="206"/>
        <end position="247"/>
    </location>
</feature>
<reference evidence="3 4" key="1">
    <citation type="submission" date="2019-04" db="EMBL/GenBank/DDBJ databases">
        <title>Taxonomy of novel Haliea sp. from mangrove soil of West Coast of India.</title>
        <authorList>
            <person name="Verma A."/>
            <person name="Kumar P."/>
            <person name="Krishnamurthi S."/>
        </authorList>
    </citation>
    <scope>NUCLEOTIDE SEQUENCE [LARGE SCALE GENOMIC DNA]</scope>
    <source>
        <strain evidence="3 4">SAOS-164</strain>
    </source>
</reference>
<gene>
    <name evidence="3" type="ORF">E4634_06555</name>
</gene>
<keyword evidence="4" id="KW-1185">Reference proteome</keyword>
<feature type="transmembrane region" description="Helical" evidence="2">
    <location>
        <begin position="347"/>
        <end position="367"/>
    </location>
</feature>
<comment type="caution">
    <text evidence="3">The sequence shown here is derived from an EMBL/GenBank/DDBJ whole genome shotgun (WGS) entry which is preliminary data.</text>
</comment>
<keyword evidence="1" id="KW-0175">Coiled coil</keyword>
<keyword evidence="2" id="KW-0812">Transmembrane</keyword>
<sequence length="383" mass="41880">MRKPDFSAIGPRQALLLIAALALVALAWSGGVDRFSGAYLDDALTRGGVIYATARGINALVSVLQGTEFTPWLFSFSLGEVLDPINDLIERFSAVLLVALASLALQKLLLVIVADRVFNILLSALAFALGCCSLWRAQRGFRLCLQLFLLAACLRFALALAAMASGYVDEYFLREREAANRATLENMQGELQQLSSATATPTAQGVEVAEQEISALESQLQAQRDRLQRDRAELAELQAQLDTARAGLPALERWNPLGEDRPEVAEARAAVETQSTLVAALDSEIGRSEERLAQQRERLQCLQLQLRGEDCGLAWRTANLLSPAQFSARVDALEAHMSEFAASTIDLLVALLLKSIVIPLLFLYALLTVYRVGMRRLLGDPRV</sequence>
<proteinExistence type="predicted"/>
<evidence type="ECO:0000256" key="2">
    <source>
        <dbReference type="SAM" id="Phobius"/>
    </source>
</evidence>
<dbReference type="EMBL" id="SRLE01000005">
    <property type="protein sequence ID" value="TGD74849.1"/>
    <property type="molecule type" value="Genomic_DNA"/>
</dbReference>
<evidence type="ECO:0000313" key="4">
    <source>
        <dbReference type="Proteomes" id="UP000298050"/>
    </source>
</evidence>
<evidence type="ECO:0000313" key="3">
    <source>
        <dbReference type="EMBL" id="TGD74849.1"/>
    </source>
</evidence>